<accession>A0A2I1RZM1</accession>
<comment type="caution">
    <text evidence="3">The sequence shown here is derived from an EMBL/GenBank/DDBJ whole genome shotgun (WGS) entry which is preliminary data.</text>
</comment>
<dbReference type="Proteomes" id="UP001238969">
    <property type="component" value="Unassembled WGS sequence"/>
</dbReference>
<dbReference type="PANTHER" id="PTHR18964">
    <property type="entry name" value="ROK (REPRESSOR, ORF, KINASE) FAMILY"/>
    <property type="match status" value="1"/>
</dbReference>
<dbReference type="InterPro" id="IPR043129">
    <property type="entry name" value="ATPase_NBD"/>
</dbReference>
<dbReference type="EMBL" id="NNRU01000003">
    <property type="protein sequence ID" value="RFT28995.1"/>
    <property type="molecule type" value="Genomic_DNA"/>
</dbReference>
<gene>
    <name evidence="3" type="ORF">CG405_04285</name>
    <name evidence="2" type="ORF">QP355_02505</name>
</gene>
<evidence type="ECO:0000256" key="1">
    <source>
        <dbReference type="ARBA" id="ARBA00006479"/>
    </source>
</evidence>
<dbReference type="EMBL" id="JASOLZ010000002">
    <property type="protein sequence ID" value="MDK6861518.1"/>
    <property type="molecule type" value="Genomic_DNA"/>
</dbReference>
<evidence type="ECO:0000313" key="3">
    <source>
        <dbReference type="EMBL" id="RFT28995.1"/>
    </source>
</evidence>
<comment type="similarity">
    <text evidence="1">Belongs to the ROK (NagC/XylR) family.</text>
</comment>
<dbReference type="SUPFAM" id="SSF46785">
    <property type="entry name" value="Winged helix' DNA-binding domain"/>
    <property type="match status" value="1"/>
</dbReference>
<dbReference type="InterPro" id="IPR036388">
    <property type="entry name" value="WH-like_DNA-bd_sf"/>
</dbReference>
<reference evidence="3 4" key="1">
    <citation type="submission" date="2017-07" db="EMBL/GenBank/DDBJ databases">
        <title>A comparative genomics approach to explaining the enigmatic role of Gardnerella vaginalis in the vaginal microbiome.</title>
        <authorList>
            <person name="Vancuren S.J."/>
            <person name="Hill J.E."/>
        </authorList>
    </citation>
    <scope>NUCLEOTIDE SEQUENCE [LARGE SCALE GENOMIC DNA]</scope>
    <source>
        <strain evidence="3 4">WP023</strain>
    </source>
</reference>
<dbReference type="InterPro" id="IPR036390">
    <property type="entry name" value="WH_DNA-bd_sf"/>
</dbReference>
<sequence length="370" mass="39560">MKDSDDSRNRLISFTPEDIRKKNRCNVLNLLYSNYILSRSDVAKLTGISKSSASAVVESLISDGLVKEGKTKSATCPGKPAVLLHLCENSRQIIVVDIAGENTIVGAITNLVGNVIERIQTPIRLDDKLSVDDIVSLIVDLRKKTTAPLLGIGISSPGVIDDEGKILSAPHLGWKNVTLADDLRKIFNVPVRVDNNANAAALGEKQLANGSSNLIYIQIARGVGAGTLISNKIVDGGKFTAGEIGHVVVDEDGLLCRCGKRGCLETLISIPRLQQRIADAPSEKDRIITQAGTSLGKILAIPIAMNGIEDVVVNGDSSIINDTFIANMQFAINSRIDSKLFGAVRVRFPALKQDASLLGESVAVMRSELC</sequence>
<dbReference type="Proteomes" id="UP000258379">
    <property type="component" value="Unassembled WGS sequence"/>
</dbReference>
<name>A0A2I1RZM1_GARVA</name>
<reference evidence="2 5" key="2">
    <citation type="submission" date="2023-05" db="EMBL/GenBank/DDBJ databases">
        <title>Cataloging the Phylogenetic Diversity of Human Bladder Bacteria.</title>
        <authorList>
            <person name="Du J."/>
        </authorList>
    </citation>
    <scope>NUCLEOTIDE SEQUENCE [LARGE SCALE GENOMIC DNA]</scope>
    <source>
        <strain evidence="2 5">UMB6972</strain>
    </source>
</reference>
<dbReference type="SUPFAM" id="SSF53067">
    <property type="entry name" value="Actin-like ATPase domain"/>
    <property type="match status" value="1"/>
</dbReference>
<protein>
    <submittedName>
        <fullName evidence="3">ROK family transcriptional regulator</fullName>
    </submittedName>
</protein>
<dbReference type="InterPro" id="IPR000600">
    <property type="entry name" value="ROK"/>
</dbReference>
<dbReference type="Pfam" id="PF00480">
    <property type="entry name" value="ROK"/>
    <property type="match status" value="1"/>
</dbReference>
<evidence type="ECO:0000313" key="5">
    <source>
        <dbReference type="Proteomes" id="UP001238969"/>
    </source>
</evidence>
<evidence type="ECO:0000313" key="2">
    <source>
        <dbReference type="EMBL" id="MDK6861518.1"/>
    </source>
</evidence>
<dbReference type="AlphaFoldDB" id="A0A2I1RZM1"/>
<organism evidence="3 4">
    <name type="scientific">Gardnerella vaginalis</name>
    <dbReference type="NCBI Taxonomy" id="2702"/>
    <lineage>
        <taxon>Bacteria</taxon>
        <taxon>Bacillati</taxon>
        <taxon>Actinomycetota</taxon>
        <taxon>Actinomycetes</taxon>
        <taxon>Bifidobacteriales</taxon>
        <taxon>Bifidobacteriaceae</taxon>
        <taxon>Gardnerella</taxon>
    </lineage>
</organism>
<dbReference type="Gene3D" id="3.30.420.40">
    <property type="match status" value="2"/>
</dbReference>
<dbReference type="RefSeq" id="WP_016828784.1">
    <property type="nucleotide sequence ID" value="NZ_CP083173.1"/>
</dbReference>
<dbReference type="PANTHER" id="PTHR18964:SF149">
    <property type="entry name" value="BIFUNCTIONAL UDP-N-ACETYLGLUCOSAMINE 2-EPIMERASE_N-ACETYLMANNOSAMINE KINASE"/>
    <property type="match status" value="1"/>
</dbReference>
<dbReference type="Gene3D" id="1.10.10.10">
    <property type="entry name" value="Winged helix-like DNA-binding domain superfamily/Winged helix DNA-binding domain"/>
    <property type="match status" value="1"/>
</dbReference>
<dbReference type="Pfam" id="PF13412">
    <property type="entry name" value="HTH_24"/>
    <property type="match status" value="1"/>
</dbReference>
<evidence type="ECO:0000313" key="4">
    <source>
        <dbReference type="Proteomes" id="UP000258379"/>
    </source>
</evidence>
<proteinExistence type="inferred from homology"/>